<dbReference type="PANTHER" id="PTHR35870">
    <property type="entry name" value="PROTEIN, PUTATIVE (AFU_ORTHOLOGUE AFUA_5G03330)-RELATED"/>
    <property type="match status" value="1"/>
</dbReference>
<gene>
    <name evidence="2" type="ORF">B0T26DRAFT_656424</name>
</gene>
<protein>
    <recommendedName>
        <fullName evidence="4">Oxidoreductase AflY</fullName>
    </recommendedName>
</protein>
<name>A0AA40A120_9PEZI</name>
<dbReference type="PANTHER" id="PTHR35870:SF1">
    <property type="entry name" value="PROTEIN, PUTATIVE (AFU_ORTHOLOGUE AFUA_5G03330)-RELATED"/>
    <property type="match status" value="1"/>
</dbReference>
<dbReference type="RefSeq" id="XP_060292173.1">
    <property type="nucleotide sequence ID" value="XM_060438707.1"/>
</dbReference>
<organism evidence="2 3">
    <name type="scientific">Lasiosphaeria miniovina</name>
    <dbReference type="NCBI Taxonomy" id="1954250"/>
    <lineage>
        <taxon>Eukaryota</taxon>
        <taxon>Fungi</taxon>
        <taxon>Dikarya</taxon>
        <taxon>Ascomycota</taxon>
        <taxon>Pezizomycotina</taxon>
        <taxon>Sordariomycetes</taxon>
        <taxon>Sordariomycetidae</taxon>
        <taxon>Sordariales</taxon>
        <taxon>Lasiosphaeriaceae</taxon>
        <taxon>Lasiosphaeria</taxon>
    </lineage>
</organism>
<dbReference type="Proteomes" id="UP001172101">
    <property type="component" value="Unassembled WGS sequence"/>
</dbReference>
<evidence type="ECO:0000313" key="3">
    <source>
        <dbReference type="Proteomes" id="UP001172101"/>
    </source>
</evidence>
<reference evidence="2" key="1">
    <citation type="submission" date="2023-06" db="EMBL/GenBank/DDBJ databases">
        <title>Genome-scale phylogeny and comparative genomics of the fungal order Sordariales.</title>
        <authorList>
            <consortium name="Lawrence Berkeley National Laboratory"/>
            <person name="Hensen N."/>
            <person name="Bonometti L."/>
            <person name="Westerberg I."/>
            <person name="Brannstrom I.O."/>
            <person name="Guillou S."/>
            <person name="Cros-Aarteil S."/>
            <person name="Calhoun S."/>
            <person name="Haridas S."/>
            <person name="Kuo A."/>
            <person name="Mondo S."/>
            <person name="Pangilinan J."/>
            <person name="Riley R."/>
            <person name="LaButti K."/>
            <person name="Andreopoulos B."/>
            <person name="Lipzen A."/>
            <person name="Chen C."/>
            <person name="Yanf M."/>
            <person name="Daum C."/>
            <person name="Ng V."/>
            <person name="Clum A."/>
            <person name="Steindorff A."/>
            <person name="Ohm R."/>
            <person name="Martin F."/>
            <person name="Silar P."/>
            <person name="Natvig D."/>
            <person name="Lalanne C."/>
            <person name="Gautier V."/>
            <person name="Ament-velasquez S.L."/>
            <person name="Kruys A."/>
            <person name="Hutchinson M.I."/>
            <person name="Powell A.J."/>
            <person name="Barry K."/>
            <person name="Miller A.N."/>
            <person name="Grigoriev I.V."/>
            <person name="Debuchy R."/>
            <person name="Gladieux P."/>
            <person name="Thoren M.H."/>
            <person name="Johannesson H."/>
        </authorList>
    </citation>
    <scope>NUCLEOTIDE SEQUENCE</scope>
    <source>
        <strain evidence="2">SMH2392-1A</strain>
    </source>
</reference>
<dbReference type="GO" id="GO:0016491">
    <property type="term" value="F:oxidoreductase activity"/>
    <property type="evidence" value="ECO:0007669"/>
    <property type="project" value="UniProtKB-KW"/>
</dbReference>
<dbReference type="AlphaFoldDB" id="A0AA40A120"/>
<accession>A0AA40A120</accession>
<dbReference type="EMBL" id="JAUIRO010000007">
    <property type="protein sequence ID" value="KAK0707079.1"/>
    <property type="molecule type" value="Genomic_DNA"/>
</dbReference>
<sequence>MIDTDDFAISAAETPGLLHVPSLTSESAKETEELLKDNNRRYHIFFTLEDHMGVYLHNHIAHHELTLWACGATPEQLRRHYDRNALYMRDAVIIVEPLVLDLEDETLFNRCLGKEEHYRNFEMFFLNMFKKIGWQATLQKYLLDGGPVADDMLCRVYMGYVHGMIHIGLAIEFRQPRLLAEGLAQAAVHHDGWYTEYLTAAEAAAKEAEESPLPLSTLVDMARQDPKISTASSWTFQTQTRRHSGRWAMDKEVARDGILANAKPQLVRLAARWRVASPDKEGDDAYLERKTAELMNTAVYIVAAAQNPPYECTFDFFLLHCATAAMAHAALLREPSATWAQKARLLEFSGRVFMMTYSGMGAPQLRLDYLASHRSRLGAGQSWDDVFARACEHADDGHMIKLIRSTKLAEDMSRPYDHLPEFRVKQPMFLKAAVAMIDSGTERPMTWTKHWDFIRFCGFPEAWERFHKRNY</sequence>
<evidence type="ECO:0000256" key="1">
    <source>
        <dbReference type="ARBA" id="ARBA00023002"/>
    </source>
</evidence>
<dbReference type="Pfam" id="PF14027">
    <property type="entry name" value="Questin_oxidase"/>
    <property type="match status" value="1"/>
</dbReference>
<keyword evidence="3" id="KW-1185">Reference proteome</keyword>
<evidence type="ECO:0008006" key="4">
    <source>
        <dbReference type="Google" id="ProtNLM"/>
    </source>
</evidence>
<dbReference type="InterPro" id="IPR025337">
    <property type="entry name" value="Questin_oxidase-like"/>
</dbReference>
<proteinExistence type="predicted"/>
<keyword evidence="1" id="KW-0560">Oxidoreductase</keyword>
<comment type="caution">
    <text evidence="2">The sequence shown here is derived from an EMBL/GenBank/DDBJ whole genome shotgun (WGS) entry which is preliminary data.</text>
</comment>
<evidence type="ECO:0000313" key="2">
    <source>
        <dbReference type="EMBL" id="KAK0707079.1"/>
    </source>
</evidence>
<dbReference type="GeneID" id="85321977"/>